<dbReference type="Gene3D" id="3.90.180.10">
    <property type="entry name" value="Medium-chain alcohol dehydrogenases, catalytic domain"/>
    <property type="match status" value="1"/>
</dbReference>
<proteinExistence type="predicted"/>
<dbReference type="PANTHER" id="PTHR45033">
    <property type="match status" value="1"/>
</dbReference>
<gene>
    <name evidence="2" type="ORF">Q7514_04300</name>
</gene>
<dbReference type="RefSeq" id="WP_330132034.1">
    <property type="nucleotide sequence ID" value="NZ_JAUTXY010000002.1"/>
</dbReference>
<dbReference type="InterPro" id="IPR052711">
    <property type="entry name" value="Zinc_ADH-like"/>
</dbReference>
<dbReference type="InterPro" id="IPR020843">
    <property type="entry name" value="ER"/>
</dbReference>
<protein>
    <submittedName>
        <fullName evidence="2">NAD(P)-dependent alcohol dehydrogenase</fullName>
    </submittedName>
</protein>
<dbReference type="EMBL" id="JAUTXY010000002">
    <property type="protein sequence ID" value="MEE2056743.1"/>
    <property type="molecule type" value="Genomic_DNA"/>
</dbReference>
<evidence type="ECO:0000259" key="1">
    <source>
        <dbReference type="SMART" id="SM00829"/>
    </source>
</evidence>
<accession>A0ABU7L5C6</accession>
<organism evidence="2 3">
    <name type="scientific">Rhodococcus artemisiae</name>
    <dbReference type="NCBI Taxonomy" id="714159"/>
    <lineage>
        <taxon>Bacteria</taxon>
        <taxon>Bacillati</taxon>
        <taxon>Actinomycetota</taxon>
        <taxon>Actinomycetes</taxon>
        <taxon>Mycobacteriales</taxon>
        <taxon>Nocardiaceae</taxon>
        <taxon>Rhodococcus</taxon>
    </lineage>
</organism>
<feature type="domain" description="Enoyl reductase (ER)" evidence="1">
    <location>
        <begin position="12"/>
        <end position="334"/>
    </location>
</feature>
<dbReference type="PANTHER" id="PTHR45033:SF2">
    <property type="entry name" value="ZINC-TYPE ALCOHOL DEHYDROGENASE-LIKE PROTEIN C1773.06C"/>
    <property type="match status" value="1"/>
</dbReference>
<dbReference type="InterPro" id="IPR036291">
    <property type="entry name" value="NAD(P)-bd_dom_sf"/>
</dbReference>
<dbReference type="CDD" id="cd08276">
    <property type="entry name" value="MDR7"/>
    <property type="match status" value="1"/>
</dbReference>
<evidence type="ECO:0000313" key="2">
    <source>
        <dbReference type="EMBL" id="MEE2056743.1"/>
    </source>
</evidence>
<dbReference type="InterPro" id="IPR011032">
    <property type="entry name" value="GroES-like_sf"/>
</dbReference>
<reference evidence="2 3" key="1">
    <citation type="submission" date="2023-07" db="EMBL/GenBank/DDBJ databases">
        <authorList>
            <person name="Girao M."/>
            <person name="Carvalho M.F."/>
        </authorList>
    </citation>
    <scope>NUCLEOTIDE SEQUENCE [LARGE SCALE GENOMIC DNA]</scope>
    <source>
        <strain evidence="2 3">YIM65754</strain>
    </source>
</reference>
<name>A0ABU7L5C6_9NOCA</name>
<dbReference type="SUPFAM" id="SSF51735">
    <property type="entry name" value="NAD(P)-binding Rossmann-fold domains"/>
    <property type="match status" value="1"/>
</dbReference>
<sequence length="336" mass="35238">MAVTALQVGAGGGFDTVTEVALAEHTPGDGEVRVRIRAASLNFHDFAVVSGLKGVSEPRIPLSDGAGEVIAIGQDVTEFAVGDRVVSTFFPDWIDGEPTAQGFERVPGDGIDGFARTEVTMPAAAFTRAPEGYSHAEAATLTTAGLTAWRALFVDGALRPGHTVLTLGAGGVSIFALQFAKSAGATVISTSSSDDKLDRLREIGADHVLNYRSTPDWGAAVRKITGDRGVDHVIEVGGSGTMQQSMTASRVGGHIAMIGVLTGTGGDVPIRLALARQLRMGALLVGSRRHQLDMIDAIESTGLRPIIDRHFPLVDLVEAFHYEKSGGHFGKICVDI</sequence>
<dbReference type="Pfam" id="PF08240">
    <property type="entry name" value="ADH_N"/>
    <property type="match status" value="1"/>
</dbReference>
<dbReference type="SMART" id="SM00829">
    <property type="entry name" value="PKS_ER"/>
    <property type="match status" value="1"/>
</dbReference>
<comment type="caution">
    <text evidence="2">The sequence shown here is derived from an EMBL/GenBank/DDBJ whole genome shotgun (WGS) entry which is preliminary data.</text>
</comment>
<evidence type="ECO:0000313" key="3">
    <source>
        <dbReference type="Proteomes" id="UP001336020"/>
    </source>
</evidence>
<dbReference type="Proteomes" id="UP001336020">
    <property type="component" value="Unassembled WGS sequence"/>
</dbReference>
<dbReference type="InterPro" id="IPR013149">
    <property type="entry name" value="ADH-like_C"/>
</dbReference>
<dbReference type="SUPFAM" id="SSF50129">
    <property type="entry name" value="GroES-like"/>
    <property type="match status" value="1"/>
</dbReference>
<dbReference type="Gene3D" id="3.40.50.720">
    <property type="entry name" value="NAD(P)-binding Rossmann-like Domain"/>
    <property type="match status" value="1"/>
</dbReference>
<keyword evidence="3" id="KW-1185">Reference proteome</keyword>
<dbReference type="Pfam" id="PF00107">
    <property type="entry name" value="ADH_zinc_N"/>
    <property type="match status" value="1"/>
</dbReference>
<dbReference type="InterPro" id="IPR013154">
    <property type="entry name" value="ADH-like_N"/>
</dbReference>